<evidence type="ECO:0000256" key="10">
    <source>
        <dbReference type="SAM" id="Phobius"/>
    </source>
</evidence>
<dbReference type="InterPro" id="IPR051045">
    <property type="entry name" value="TonB-dependent_transducer"/>
</dbReference>
<evidence type="ECO:0000256" key="1">
    <source>
        <dbReference type="ARBA" id="ARBA00004383"/>
    </source>
</evidence>
<keyword evidence="8 10" id="KW-1133">Transmembrane helix</keyword>
<dbReference type="SUPFAM" id="SSF74653">
    <property type="entry name" value="TolA/TonB C-terminal domain"/>
    <property type="match status" value="1"/>
</dbReference>
<dbReference type="InterPro" id="IPR037066">
    <property type="entry name" value="Plug_dom_sf"/>
</dbReference>
<accession>A0ABX0UQT3</accession>
<evidence type="ECO:0000313" key="13">
    <source>
        <dbReference type="Proteomes" id="UP001179181"/>
    </source>
</evidence>
<keyword evidence="7" id="KW-0653">Protein transport</keyword>
<evidence type="ECO:0000256" key="7">
    <source>
        <dbReference type="ARBA" id="ARBA00022927"/>
    </source>
</evidence>
<dbReference type="Pfam" id="PF03544">
    <property type="entry name" value="TonB_C"/>
    <property type="match status" value="1"/>
</dbReference>
<comment type="caution">
    <text evidence="12">The sequence shown here is derived from an EMBL/GenBank/DDBJ whole genome shotgun (WGS) entry which is preliminary data.</text>
</comment>
<dbReference type="Proteomes" id="UP001179181">
    <property type="component" value="Unassembled WGS sequence"/>
</dbReference>
<evidence type="ECO:0000313" key="12">
    <source>
        <dbReference type="EMBL" id="NIJ55354.1"/>
    </source>
</evidence>
<keyword evidence="13" id="KW-1185">Reference proteome</keyword>
<evidence type="ECO:0000256" key="4">
    <source>
        <dbReference type="ARBA" id="ARBA00022475"/>
    </source>
</evidence>
<evidence type="ECO:0000256" key="6">
    <source>
        <dbReference type="ARBA" id="ARBA00022692"/>
    </source>
</evidence>
<comment type="subcellular location">
    <subcellularLocation>
        <location evidence="1">Cell inner membrane</location>
        <topology evidence="1">Single-pass membrane protein</topology>
        <orientation evidence="1">Periplasmic side</orientation>
    </subcellularLocation>
</comment>
<dbReference type="PANTHER" id="PTHR33446:SF2">
    <property type="entry name" value="PROTEIN TONB"/>
    <property type="match status" value="1"/>
</dbReference>
<keyword evidence="9 10" id="KW-0472">Membrane</keyword>
<protein>
    <submittedName>
        <fullName evidence="12">TonB family protein</fullName>
    </submittedName>
</protein>
<dbReference type="InterPro" id="IPR008756">
    <property type="entry name" value="Peptidase_M56"/>
</dbReference>
<gene>
    <name evidence="12" type="ORF">FHS68_004543</name>
</gene>
<feature type="transmembrane region" description="Helical" evidence="10">
    <location>
        <begin position="89"/>
        <end position="110"/>
    </location>
</feature>
<keyword evidence="6 10" id="KW-0812">Transmembrane</keyword>
<sequence>MDTLIYFGKVNLYWIMLYACYWLMLRNHTFFKWNRFYLLGSLCIAFTLPLIIYPETAPTLPVNYEITAADFTFAPTENVEKPLMTWPQIIWLIYGIGFSIATYHLAYHILQLKKFLNAGEIIDLDDCKVVLIDSNHIGSFSFLKWIVINRSDYENHFDSILRHEMVHTHQWHSLDILFTEVMKVVFWFNPVLPLYKRSFQEVHEFLADEQAPNREHYAKFLVAYALHAPVASLTNHFFKPSQIKSRIQMIYKHRTSKWLLSTYLIAFSLIGFAALIIAGCERKENDQPIAERKALGKEAIADKKIFTVVEEQPKFPGGNKAMFKFLGDHLKYPEKAVKSNITGRVFLSFVVTENGEIADIQVLKGLGYGCDEEAIRVLSQFPKWEPGKQGGIPVNVRYNLPINFQIEDETGANKGTSKSGLVLKTNDGKKPLMIVNGKVMSTSDLAKVNTANIKSVKVLKDDYALVAYGDKGKNGVLEIEVGDAPAANTPRTDVTISDDRPAMNLQKPAVPDQTSSSLTQLSIKSSLSTAQPLVIIDGIKQEQRGSAAYEHLNRDVIKTISVVKNPLSNYGAEGRDGVVYITTKK</sequence>
<dbReference type="InterPro" id="IPR006260">
    <property type="entry name" value="TonB/TolA_C"/>
</dbReference>
<evidence type="ECO:0000259" key="11">
    <source>
        <dbReference type="PROSITE" id="PS52015"/>
    </source>
</evidence>
<dbReference type="PROSITE" id="PS52015">
    <property type="entry name" value="TONB_CTD"/>
    <property type="match status" value="1"/>
</dbReference>
<dbReference type="EMBL" id="JAASQJ010000005">
    <property type="protein sequence ID" value="NIJ55354.1"/>
    <property type="molecule type" value="Genomic_DNA"/>
</dbReference>
<keyword evidence="5" id="KW-0997">Cell inner membrane</keyword>
<dbReference type="RefSeq" id="WP_167275053.1">
    <property type="nucleotide sequence ID" value="NZ_JAASQJ010000005.1"/>
</dbReference>
<keyword evidence="3" id="KW-0813">Transport</keyword>
<organism evidence="12 13">
    <name type="scientific">Dyadobacter arcticus</name>
    <dbReference type="NCBI Taxonomy" id="1078754"/>
    <lineage>
        <taxon>Bacteria</taxon>
        <taxon>Pseudomonadati</taxon>
        <taxon>Bacteroidota</taxon>
        <taxon>Cytophagia</taxon>
        <taxon>Cytophagales</taxon>
        <taxon>Spirosomataceae</taxon>
        <taxon>Dyadobacter</taxon>
    </lineage>
</organism>
<evidence type="ECO:0000256" key="9">
    <source>
        <dbReference type="ARBA" id="ARBA00023136"/>
    </source>
</evidence>
<feature type="transmembrane region" description="Helical" evidence="10">
    <location>
        <begin position="258"/>
        <end position="278"/>
    </location>
</feature>
<dbReference type="CDD" id="cd07341">
    <property type="entry name" value="M56_BlaR1_MecR1_like"/>
    <property type="match status" value="1"/>
</dbReference>
<dbReference type="Pfam" id="PF05569">
    <property type="entry name" value="Peptidase_M56"/>
    <property type="match status" value="1"/>
</dbReference>
<evidence type="ECO:0000256" key="8">
    <source>
        <dbReference type="ARBA" id="ARBA00022989"/>
    </source>
</evidence>
<dbReference type="InterPro" id="IPR037682">
    <property type="entry name" value="TonB_C"/>
</dbReference>
<proteinExistence type="inferred from homology"/>
<dbReference type="PANTHER" id="PTHR33446">
    <property type="entry name" value="PROTEIN TONB-RELATED"/>
    <property type="match status" value="1"/>
</dbReference>
<evidence type="ECO:0000256" key="3">
    <source>
        <dbReference type="ARBA" id="ARBA00022448"/>
    </source>
</evidence>
<feature type="transmembrane region" description="Helical" evidence="10">
    <location>
        <begin position="36"/>
        <end position="53"/>
    </location>
</feature>
<feature type="transmembrane region" description="Helical" evidence="10">
    <location>
        <begin position="6"/>
        <end position="24"/>
    </location>
</feature>
<dbReference type="NCBIfam" id="TIGR01352">
    <property type="entry name" value="tonB_Cterm"/>
    <property type="match status" value="1"/>
</dbReference>
<comment type="similarity">
    <text evidence="2">Belongs to the TonB family.</text>
</comment>
<reference evidence="12 13" key="1">
    <citation type="submission" date="2020-03" db="EMBL/GenBank/DDBJ databases">
        <title>Genomic Encyclopedia of Type Strains, Phase IV (KMG-IV): sequencing the most valuable type-strain genomes for metagenomic binning, comparative biology and taxonomic classification.</title>
        <authorList>
            <person name="Goeker M."/>
        </authorList>
    </citation>
    <scope>NUCLEOTIDE SEQUENCE [LARGE SCALE GENOMIC DNA]</scope>
    <source>
        <strain evidence="12 13">DSM 102865</strain>
    </source>
</reference>
<dbReference type="Gene3D" id="3.30.1150.10">
    <property type="match status" value="1"/>
</dbReference>
<evidence type="ECO:0000256" key="2">
    <source>
        <dbReference type="ARBA" id="ARBA00006555"/>
    </source>
</evidence>
<name>A0ABX0UQT3_9BACT</name>
<keyword evidence="4" id="KW-1003">Cell membrane</keyword>
<feature type="domain" description="TonB C-terminal" evidence="11">
    <location>
        <begin position="317"/>
        <end position="413"/>
    </location>
</feature>
<dbReference type="Gene3D" id="2.170.130.10">
    <property type="entry name" value="TonB-dependent receptor, plug domain"/>
    <property type="match status" value="1"/>
</dbReference>
<evidence type="ECO:0000256" key="5">
    <source>
        <dbReference type="ARBA" id="ARBA00022519"/>
    </source>
</evidence>